<keyword evidence="5 7" id="KW-1133">Transmembrane helix</keyword>
<evidence type="ECO:0000256" key="4">
    <source>
        <dbReference type="ARBA" id="ARBA00022692"/>
    </source>
</evidence>
<dbReference type="Pfam" id="PF01566">
    <property type="entry name" value="Nramp"/>
    <property type="match status" value="1"/>
</dbReference>
<evidence type="ECO:0000256" key="1">
    <source>
        <dbReference type="ARBA" id="ARBA00004141"/>
    </source>
</evidence>
<dbReference type="GO" id="GO:0005381">
    <property type="term" value="F:iron ion transmembrane transporter activity"/>
    <property type="evidence" value="ECO:0007669"/>
    <property type="project" value="TreeGrafter"/>
</dbReference>
<dbReference type="GO" id="GO:0005886">
    <property type="term" value="C:plasma membrane"/>
    <property type="evidence" value="ECO:0007669"/>
    <property type="project" value="TreeGrafter"/>
</dbReference>
<accession>A0A1B6EAN8</accession>
<evidence type="ECO:0000313" key="8">
    <source>
        <dbReference type="EMBL" id="JAS35006.1"/>
    </source>
</evidence>
<feature type="transmembrane region" description="Helical" evidence="7">
    <location>
        <begin position="60"/>
        <end position="78"/>
    </location>
</feature>
<evidence type="ECO:0000256" key="3">
    <source>
        <dbReference type="ARBA" id="ARBA00022448"/>
    </source>
</evidence>
<protein>
    <submittedName>
        <fullName evidence="8">Uncharacterized protein</fullName>
    </submittedName>
</protein>
<dbReference type="NCBIfam" id="NF037982">
    <property type="entry name" value="Nramp_1"/>
    <property type="match status" value="1"/>
</dbReference>
<sequence length="423" mass="46952">MMEVAIIGSDMQEVIGTAIAFYLLSNKGIPLWVGVLITVVDTLTFLFVDKFGIRKLEFIFGFLITVMAVTFGYEFYVVKPEGGEIVKGMLIPWCDNCDKTALLQAVGIIGAVIMPHNLYLHSGLVKSRAIDRKVPIKVREANRYFFIESAIAIAVSLVINTFVFSVFAHGLYKKTNADVLQVCLDNHSPNSQVFQNNTELVDVDIYTGGVYLGCAFGMVAMYIWAIGILAAGQSSTMTGCYAGQITMEGFLNLKWSRWLRVLVTRLCAIGPTFFVAFFNNIDDLSSMNDILNALMSLQLPFAVIPTIAFTSNKEIMGEFANGMLSKLSMTGLCAGIIGINIYFVVDLALNKLGHSWAWLMLLGSYCGFYIAICVVLSIHMFCNMASFPIENQFIQDFIGKVRYNRLEVQEDDEEPEGGYVLVY</sequence>
<dbReference type="InterPro" id="IPR001046">
    <property type="entry name" value="NRAMP_fam"/>
</dbReference>
<name>A0A1B6EAN8_9HEMI</name>
<feature type="transmembrane region" description="Helical" evidence="7">
    <location>
        <begin position="101"/>
        <end position="120"/>
    </location>
</feature>
<feature type="transmembrane region" description="Helical" evidence="7">
    <location>
        <begin position="290"/>
        <end position="311"/>
    </location>
</feature>
<comment type="subcellular location">
    <subcellularLocation>
        <location evidence="1">Membrane</location>
        <topology evidence="1">Multi-pass membrane protein</topology>
    </subcellularLocation>
</comment>
<dbReference type="PANTHER" id="PTHR11706:SF33">
    <property type="entry name" value="NATURAL RESISTANCE-ASSOCIATED MACROPHAGE PROTEIN 2"/>
    <property type="match status" value="1"/>
</dbReference>
<keyword evidence="4 7" id="KW-0812">Transmembrane</keyword>
<dbReference type="GO" id="GO:0015086">
    <property type="term" value="F:cadmium ion transmembrane transporter activity"/>
    <property type="evidence" value="ECO:0007669"/>
    <property type="project" value="TreeGrafter"/>
</dbReference>
<dbReference type="PANTHER" id="PTHR11706">
    <property type="entry name" value="SOLUTE CARRIER PROTEIN FAMILY 11 MEMBER"/>
    <property type="match status" value="1"/>
</dbReference>
<organism evidence="8">
    <name type="scientific">Clastoptera arizonana</name>
    <name type="common">Arizona spittle bug</name>
    <dbReference type="NCBI Taxonomy" id="38151"/>
    <lineage>
        <taxon>Eukaryota</taxon>
        <taxon>Metazoa</taxon>
        <taxon>Ecdysozoa</taxon>
        <taxon>Arthropoda</taxon>
        <taxon>Hexapoda</taxon>
        <taxon>Insecta</taxon>
        <taxon>Pterygota</taxon>
        <taxon>Neoptera</taxon>
        <taxon>Paraneoptera</taxon>
        <taxon>Hemiptera</taxon>
        <taxon>Auchenorrhyncha</taxon>
        <taxon>Cercopoidea</taxon>
        <taxon>Clastopteridae</taxon>
        <taxon>Clastoptera</taxon>
    </lineage>
</organism>
<keyword evidence="3" id="KW-0813">Transport</keyword>
<evidence type="ECO:0000256" key="7">
    <source>
        <dbReference type="SAM" id="Phobius"/>
    </source>
</evidence>
<dbReference type="PRINTS" id="PR00447">
    <property type="entry name" value="NATRESASSCMP"/>
</dbReference>
<dbReference type="EMBL" id="GEDC01002292">
    <property type="protein sequence ID" value="JAS35006.1"/>
    <property type="molecule type" value="Transcribed_RNA"/>
</dbReference>
<proteinExistence type="inferred from homology"/>
<dbReference type="NCBIfam" id="TIGR01197">
    <property type="entry name" value="nramp"/>
    <property type="match status" value="1"/>
</dbReference>
<evidence type="ECO:0000256" key="5">
    <source>
        <dbReference type="ARBA" id="ARBA00022989"/>
    </source>
</evidence>
<comment type="similarity">
    <text evidence="2">Belongs to the NRAMP family.</text>
</comment>
<dbReference type="AlphaFoldDB" id="A0A1B6EAN8"/>
<keyword evidence="6 7" id="KW-0472">Membrane</keyword>
<feature type="transmembrane region" description="Helical" evidence="7">
    <location>
        <begin position="356"/>
        <end position="378"/>
    </location>
</feature>
<evidence type="ECO:0000256" key="2">
    <source>
        <dbReference type="ARBA" id="ARBA00006670"/>
    </source>
</evidence>
<gene>
    <name evidence="8" type="ORF">g.13226</name>
</gene>
<dbReference type="GO" id="GO:0005384">
    <property type="term" value="F:manganese ion transmembrane transporter activity"/>
    <property type="evidence" value="ECO:0007669"/>
    <property type="project" value="TreeGrafter"/>
</dbReference>
<evidence type="ECO:0000256" key="6">
    <source>
        <dbReference type="ARBA" id="ARBA00023136"/>
    </source>
</evidence>
<dbReference type="GO" id="GO:0010008">
    <property type="term" value="C:endosome membrane"/>
    <property type="evidence" value="ECO:0007669"/>
    <property type="project" value="TreeGrafter"/>
</dbReference>
<feature type="transmembrane region" description="Helical" evidence="7">
    <location>
        <begin position="258"/>
        <end position="278"/>
    </location>
</feature>
<feature type="transmembrane region" description="Helical" evidence="7">
    <location>
        <begin position="141"/>
        <end position="168"/>
    </location>
</feature>
<reference evidence="8" key="1">
    <citation type="submission" date="2015-12" db="EMBL/GenBank/DDBJ databases">
        <title>De novo transcriptome assembly of four potential Pierce s Disease insect vectors from Arizona vineyards.</title>
        <authorList>
            <person name="Tassone E.E."/>
        </authorList>
    </citation>
    <scope>NUCLEOTIDE SEQUENCE</scope>
</reference>
<feature type="transmembrane region" description="Helical" evidence="7">
    <location>
        <begin position="210"/>
        <end position="231"/>
    </location>
</feature>
<feature type="transmembrane region" description="Helical" evidence="7">
    <location>
        <begin position="323"/>
        <end position="344"/>
    </location>
</feature>